<dbReference type="PANTHER" id="PTHR11680">
    <property type="entry name" value="SERINE HYDROXYMETHYLTRANSFERASE"/>
    <property type="match status" value="1"/>
</dbReference>
<dbReference type="HAMAP" id="MF_00051">
    <property type="entry name" value="SHMT"/>
    <property type="match status" value="1"/>
</dbReference>
<dbReference type="Gene3D" id="3.40.640.10">
    <property type="entry name" value="Type I PLP-dependent aspartate aminotransferase-like (Major domain)"/>
    <property type="match status" value="1"/>
</dbReference>
<dbReference type="PIRSF" id="PIRSF000412">
    <property type="entry name" value="SHMT"/>
    <property type="match status" value="1"/>
</dbReference>
<comment type="function">
    <text evidence="9">Catalyzes the reversible interconversion of serine and glycine with tetrahydrofolate (THF) serving as the one-carbon carrier. This reaction serves as the major source of one-carbon groups required for the biosynthesis of purines, thymidylate, methionine, and other important biomolecules. Also exhibits THF-independent aldolase activity toward beta-hydroxyamino acids, producing glycine and aldehydes, via a retro-aldol mechanism.</text>
</comment>
<comment type="pathway">
    <text evidence="9">Amino-acid biosynthesis; glycine biosynthesis; glycine from L-serine: step 1/1.</text>
</comment>
<dbReference type="InterPro" id="IPR019798">
    <property type="entry name" value="Ser_HO-MeTrfase_PLP_BS"/>
</dbReference>
<dbReference type="GO" id="GO:0019264">
    <property type="term" value="P:glycine biosynthetic process from serine"/>
    <property type="evidence" value="ECO:0007669"/>
    <property type="project" value="UniProtKB-UniRule"/>
</dbReference>
<dbReference type="GO" id="GO:0004372">
    <property type="term" value="F:glycine hydroxymethyltransferase activity"/>
    <property type="evidence" value="ECO:0007669"/>
    <property type="project" value="UniProtKB-UniRule"/>
</dbReference>
<keyword evidence="9" id="KW-0028">Amino-acid biosynthesis</keyword>
<dbReference type="FunFam" id="3.40.640.10:FF:000001">
    <property type="entry name" value="Serine hydroxymethyltransferase"/>
    <property type="match status" value="1"/>
</dbReference>
<evidence type="ECO:0000256" key="4">
    <source>
        <dbReference type="ARBA" id="ARBA00011738"/>
    </source>
</evidence>
<comment type="pathway">
    <text evidence="9">One-carbon metabolism; tetrahydrofolate interconversion.</text>
</comment>
<evidence type="ECO:0000256" key="8">
    <source>
        <dbReference type="ARBA" id="ARBA00022898"/>
    </source>
</evidence>
<dbReference type="AlphaFoldDB" id="A0A1V6CDA8"/>
<feature type="binding site" evidence="9">
    <location>
        <begin position="119"/>
        <end position="121"/>
    </location>
    <ligand>
        <name>(6S)-5,6,7,8-tetrahydrofolate</name>
        <dbReference type="ChEBI" id="CHEBI:57453"/>
    </ligand>
</feature>
<evidence type="ECO:0000256" key="9">
    <source>
        <dbReference type="HAMAP-Rule" id="MF_00051"/>
    </source>
</evidence>
<dbReference type="InterPro" id="IPR001085">
    <property type="entry name" value="Ser_HO-MeTrfase"/>
</dbReference>
<organism evidence="12">
    <name type="scientific">candidate division TA06 bacterium ADurb.Bin131</name>
    <dbReference type="NCBI Taxonomy" id="1852827"/>
    <lineage>
        <taxon>Bacteria</taxon>
        <taxon>Bacteria division TA06</taxon>
    </lineage>
</organism>
<comment type="caution">
    <text evidence="12">The sequence shown here is derived from an EMBL/GenBank/DDBJ whole genome shotgun (WGS) entry which is preliminary data.</text>
</comment>
<evidence type="ECO:0000256" key="5">
    <source>
        <dbReference type="ARBA" id="ARBA00022490"/>
    </source>
</evidence>
<comment type="subcellular location">
    <subcellularLocation>
        <location evidence="2 9">Cytoplasm</location>
    </subcellularLocation>
</comment>
<dbReference type="GO" id="GO:0030170">
    <property type="term" value="F:pyridoxal phosphate binding"/>
    <property type="evidence" value="ECO:0007669"/>
    <property type="project" value="UniProtKB-UniRule"/>
</dbReference>
<dbReference type="EMBL" id="MWDQ01000026">
    <property type="protein sequence ID" value="OQB74909.1"/>
    <property type="molecule type" value="Genomic_DNA"/>
</dbReference>
<dbReference type="Gene3D" id="3.90.1150.10">
    <property type="entry name" value="Aspartate Aminotransferase, domain 1"/>
    <property type="match status" value="1"/>
</dbReference>
<keyword evidence="5 9" id="KW-0963">Cytoplasm</keyword>
<comment type="subunit">
    <text evidence="4 9">Homodimer.</text>
</comment>
<dbReference type="SUPFAM" id="SSF53383">
    <property type="entry name" value="PLP-dependent transferases"/>
    <property type="match status" value="1"/>
</dbReference>
<proteinExistence type="inferred from homology"/>
<sequence>MLRKIDPVISELIKKEEKREKETINLIASENYVSKEVLSAVGSLLTNKYAEGYPGKRYYDGCTIIDNIEMLANERLMKIFNAEHANVQPHAGSQANMAVYLSVLKPKDTILGMDLSAGGHLTHGAKINFSGIVFNPVYYGVSRETEQIDYDKILEIAKQTKPKMIVCGASAYPRTIDFKKFSEIAEQVGAYLCADIAHIAGIIVAGLHPSPIKYAEFVTGTTHKTLRGPRGGFILCRSKFASQVDRSVFPGIQGGPLVHVIAGKAVAFKEAMSKNFISYQKKVILNSRYIADELAKRNYRIITGGTDNHLVLVDLRNKNITGIAAQQILGDAGITVNRNAIPFDPLPPNIASGIRIGTPAITTRGMGKDEINKILNFIDEALSYQSNQSQLKLLRKRVKMFASQFPLHEN</sequence>
<feature type="modified residue" description="N6-(pyridoxal phosphate)lysine" evidence="9 10">
    <location>
        <position position="224"/>
    </location>
</feature>
<comment type="similarity">
    <text evidence="3 9">Belongs to the SHMT family.</text>
</comment>
<dbReference type="UniPathway" id="UPA00288">
    <property type="reaction ID" value="UER01023"/>
</dbReference>
<dbReference type="GO" id="GO:0035999">
    <property type="term" value="P:tetrahydrofolate interconversion"/>
    <property type="evidence" value="ECO:0007669"/>
    <property type="project" value="UniProtKB-UniRule"/>
</dbReference>
<dbReference type="CDD" id="cd00378">
    <property type="entry name" value="SHMT"/>
    <property type="match status" value="1"/>
</dbReference>
<evidence type="ECO:0000256" key="3">
    <source>
        <dbReference type="ARBA" id="ARBA00006376"/>
    </source>
</evidence>
<dbReference type="PANTHER" id="PTHR11680:SF35">
    <property type="entry name" value="SERINE HYDROXYMETHYLTRANSFERASE 1"/>
    <property type="match status" value="1"/>
</dbReference>
<dbReference type="InterPro" id="IPR049943">
    <property type="entry name" value="Ser_HO-MeTrfase-like"/>
</dbReference>
<evidence type="ECO:0000256" key="1">
    <source>
        <dbReference type="ARBA" id="ARBA00001933"/>
    </source>
</evidence>
<dbReference type="InterPro" id="IPR039429">
    <property type="entry name" value="SHMT-like_dom"/>
</dbReference>
<evidence type="ECO:0000259" key="11">
    <source>
        <dbReference type="Pfam" id="PF00464"/>
    </source>
</evidence>
<comment type="caution">
    <text evidence="9">Lacks conserved residue(s) required for the propagation of feature annotation.</text>
</comment>
<gene>
    <name evidence="9 12" type="primary">glyA</name>
    <name evidence="12" type="ORF">BWX89_00267</name>
</gene>
<dbReference type="InterPro" id="IPR015424">
    <property type="entry name" value="PyrdxlP-dep_Trfase"/>
</dbReference>
<dbReference type="InterPro" id="IPR015421">
    <property type="entry name" value="PyrdxlP-dep_Trfase_major"/>
</dbReference>
<feature type="domain" description="Serine hydroxymethyltransferase-like" evidence="11">
    <location>
        <begin position="3"/>
        <end position="378"/>
    </location>
</feature>
<dbReference type="Proteomes" id="UP000485562">
    <property type="component" value="Unassembled WGS sequence"/>
</dbReference>
<name>A0A1V6CDA8_UNCT6</name>
<dbReference type="Pfam" id="PF00464">
    <property type="entry name" value="SHMT"/>
    <property type="match status" value="1"/>
</dbReference>
<dbReference type="EC" id="2.1.2.1" evidence="9"/>
<protein>
    <recommendedName>
        <fullName evidence="9">Serine hydroxymethyltransferase</fullName>
        <shortName evidence="9">SHMT</shortName>
        <shortName evidence="9">Serine methylase</shortName>
        <ecNumber evidence="9">2.1.2.1</ecNumber>
    </recommendedName>
</protein>
<reference evidence="12" key="1">
    <citation type="submission" date="2017-02" db="EMBL/GenBank/DDBJ databases">
        <title>Delving into the versatile metabolic prowess of the omnipresent phylum Bacteroidetes.</title>
        <authorList>
            <person name="Nobu M.K."/>
            <person name="Mei R."/>
            <person name="Narihiro T."/>
            <person name="Kuroda K."/>
            <person name="Liu W.-T."/>
        </authorList>
    </citation>
    <scope>NUCLEOTIDE SEQUENCE</scope>
    <source>
        <strain evidence="12">ADurb.Bin131</strain>
    </source>
</reference>
<comment type="catalytic activity">
    <reaction evidence="9">
        <text>(6R)-5,10-methylene-5,6,7,8-tetrahydrofolate + glycine + H2O = (6S)-5,6,7,8-tetrahydrofolate + L-serine</text>
        <dbReference type="Rhea" id="RHEA:15481"/>
        <dbReference type="ChEBI" id="CHEBI:15377"/>
        <dbReference type="ChEBI" id="CHEBI:15636"/>
        <dbReference type="ChEBI" id="CHEBI:33384"/>
        <dbReference type="ChEBI" id="CHEBI:57305"/>
        <dbReference type="ChEBI" id="CHEBI:57453"/>
        <dbReference type="EC" id="2.1.2.1"/>
    </reaction>
</comment>
<dbReference type="NCBIfam" id="NF000586">
    <property type="entry name" value="PRK00011.1"/>
    <property type="match status" value="1"/>
</dbReference>
<keyword evidence="7 9" id="KW-0808">Transferase</keyword>
<accession>A0A1V6CDA8</accession>
<feature type="binding site" evidence="9">
    <location>
        <position position="115"/>
    </location>
    <ligand>
        <name>(6S)-5,6,7,8-tetrahydrofolate</name>
        <dbReference type="ChEBI" id="CHEBI:57453"/>
    </ligand>
</feature>
<keyword evidence="6 9" id="KW-0554">One-carbon metabolism</keyword>
<evidence type="ECO:0000256" key="7">
    <source>
        <dbReference type="ARBA" id="ARBA00022679"/>
    </source>
</evidence>
<dbReference type="UniPathway" id="UPA00193"/>
<dbReference type="GO" id="GO:0005829">
    <property type="term" value="C:cytosol"/>
    <property type="evidence" value="ECO:0007669"/>
    <property type="project" value="TreeGrafter"/>
</dbReference>
<feature type="site" description="Plays an important role in substrate specificity" evidence="9">
    <location>
        <position position="223"/>
    </location>
</feature>
<evidence type="ECO:0000256" key="10">
    <source>
        <dbReference type="PIRSR" id="PIRSR000412-50"/>
    </source>
</evidence>
<evidence type="ECO:0000313" key="12">
    <source>
        <dbReference type="EMBL" id="OQB74909.1"/>
    </source>
</evidence>
<evidence type="ECO:0000256" key="6">
    <source>
        <dbReference type="ARBA" id="ARBA00022563"/>
    </source>
</evidence>
<evidence type="ECO:0000256" key="2">
    <source>
        <dbReference type="ARBA" id="ARBA00004496"/>
    </source>
</evidence>
<keyword evidence="8 9" id="KW-0663">Pyridoxal phosphate</keyword>
<dbReference type="PROSITE" id="PS00096">
    <property type="entry name" value="SHMT"/>
    <property type="match status" value="1"/>
</dbReference>
<comment type="cofactor">
    <cofactor evidence="1 9 10">
        <name>pyridoxal 5'-phosphate</name>
        <dbReference type="ChEBI" id="CHEBI:597326"/>
    </cofactor>
</comment>
<dbReference type="InterPro" id="IPR015422">
    <property type="entry name" value="PyrdxlP-dep_Trfase_small"/>
</dbReference>